<dbReference type="Proteomes" id="UP000000768">
    <property type="component" value="Chromosome 2"/>
</dbReference>
<dbReference type="InParanoid" id="A0A1B6QGB7"/>
<reference evidence="2" key="2">
    <citation type="journal article" date="2018" name="Plant J.">
        <title>The Sorghum bicolor reference genome: improved assembly, gene annotations, a transcriptome atlas, and signatures of genome organization.</title>
        <authorList>
            <person name="McCormick R.F."/>
            <person name="Truong S.K."/>
            <person name="Sreedasyam A."/>
            <person name="Jenkins J."/>
            <person name="Shu S."/>
            <person name="Sims D."/>
            <person name="Kennedy M."/>
            <person name="Amirebrahimi M."/>
            <person name="Weers B.D."/>
            <person name="McKinley B."/>
            <person name="Mattison A."/>
            <person name="Morishige D.T."/>
            <person name="Grimwood J."/>
            <person name="Schmutz J."/>
            <person name="Mullet J.E."/>
        </authorList>
    </citation>
    <scope>NUCLEOTIDE SEQUENCE [LARGE SCALE GENOMIC DNA]</scope>
    <source>
        <strain evidence="2">cv. BTx623</strain>
    </source>
</reference>
<reference evidence="1 2" key="1">
    <citation type="journal article" date="2009" name="Nature">
        <title>The Sorghum bicolor genome and the diversification of grasses.</title>
        <authorList>
            <person name="Paterson A.H."/>
            <person name="Bowers J.E."/>
            <person name="Bruggmann R."/>
            <person name="Dubchak I."/>
            <person name="Grimwood J."/>
            <person name="Gundlach H."/>
            <person name="Haberer G."/>
            <person name="Hellsten U."/>
            <person name="Mitros T."/>
            <person name="Poliakov A."/>
            <person name="Schmutz J."/>
            <person name="Spannagl M."/>
            <person name="Tang H."/>
            <person name="Wang X."/>
            <person name="Wicker T."/>
            <person name="Bharti A.K."/>
            <person name="Chapman J."/>
            <person name="Feltus F.A."/>
            <person name="Gowik U."/>
            <person name="Grigoriev I.V."/>
            <person name="Lyons E."/>
            <person name="Maher C.A."/>
            <person name="Martis M."/>
            <person name="Narechania A."/>
            <person name="Otillar R.P."/>
            <person name="Penning B.W."/>
            <person name="Salamov A.A."/>
            <person name="Wang Y."/>
            <person name="Zhang L."/>
            <person name="Carpita N.C."/>
            <person name="Freeling M."/>
            <person name="Gingle A.R."/>
            <person name="Hash C.T."/>
            <person name="Keller B."/>
            <person name="Klein P."/>
            <person name="Kresovich S."/>
            <person name="McCann M.C."/>
            <person name="Ming R."/>
            <person name="Peterson D.G."/>
            <person name="Mehboob-ur-Rahman"/>
            <person name="Ware D."/>
            <person name="Westhoff P."/>
            <person name="Mayer K.F."/>
            <person name="Messing J."/>
            <person name="Rokhsar D.S."/>
        </authorList>
    </citation>
    <scope>NUCLEOTIDE SEQUENCE [LARGE SCALE GENOMIC DNA]</scope>
    <source>
        <strain evidence="2">cv. BTx623</strain>
    </source>
</reference>
<dbReference type="Gramene" id="KXG36959">
    <property type="protein sequence ID" value="KXG36959"/>
    <property type="gene ID" value="SORBI_3002G419900"/>
</dbReference>
<dbReference type="AlphaFoldDB" id="A0A1B6QGB7"/>
<keyword evidence="2" id="KW-1185">Reference proteome</keyword>
<protein>
    <submittedName>
        <fullName evidence="1">Uncharacterized protein</fullName>
    </submittedName>
</protein>
<sequence length="96" mass="10360">MTFHSWGSTHPHNHSISISTPVHACQVPWPLLAAQHPCRLSSMPSTLAAADARVEMEIVDLWMNATGLLVWATESGAIRHRGCGSPCSCGQAKEVE</sequence>
<name>A0A1B6QGB7_SORBI</name>
<gene>
    <name evidence="1" type="ORF">SORBI_3002G419900</name>
</gene>
<proteinExistence type="predicted"/>
<dbReference type="EMBL" id="CM000761">
    <property type="protein sequence ID" value="KXG36959.1"/>
    <property type="molecule type" value="Genomic_DNA"/>
</dbReference>
<evidence type="ECO:0000313" key="2">
    <source>
        <dbReference type="Proteomes" id="UP000000768"/>
    </source>
</evidence>
<evidence type="ECO:0000313" key="1">
    <source>
        <dbReference type="EMBL" id="KXG36959.1"/>
    </source>
</evidence>
<accession>A0A1B6QGB7</accession>
<organism evidence="1 2">
    <name type="scientific">Sorghum bicolor</name>
    <name type="common">Sorghum</name>
    <name type="synonym">Sorghum vulgare</name>
    <dbReference type="NCBI Taxonomy" id="4558"/>
    <lineage>
        <taxon>Eukaryota</taxon>
        <taxon>Viridiplantae</taxon>
        <taxon>Streptophyta</taxon>
        <taxon>Embryophyta</taxon>
        <taxon>Tracheophyta</taxon>
        <taxon>Spermatophyta</taxon>
        <taxon>Magnoliopsida</taxon>
        <taxon>Liliopsida</taxon>
        <taxon>Poales</taxon>
        <taxon>Poaceae</taxon>
        <taxon>PACMAD clade</taxon>
        <taxon>Panicoideae</taxon>
        <taxon>Andropogonodae</taxon>
        <taxon>Andropogoneae</taxon>
        <taxon>Sorghinae</taxon>
        <taxon>Sorghum</taxon>
    </lineage>
</organism>